<reference evidence="1 2" key="1">
    <citation type="submission" date="2018-11" db="EMBL/GenBank/DDBJ databases">
        <authorList>
            <consortium name="Pathogen Informatics"/>
        </authorList>
    </citation>
    <scope>NUCLEOTIDE SEQUENCE [LARGE SCALE GENOMIC DNA]</scope>
</reference>
<evidence type="ECO:0000313" key="1">
    <source>
        <dbReference type="EMBL" id="VDL58031.1"/>
    </source>
</evidence>
<dbReference type="AlphaFoldDB" id="A0A3P7BAB4"/>
<evidence type="ECO:0000313" key="2">
    <source>
        <dbReference type="Proteomes" id="UP000274504"/>
    </source>
</evidence>
<protein>
    <submittedName>
        <fullName evidence="1">Uncharacterized protein</fullName>
    </submittedName>
</protein>
<gene>
    <name evidence="1" type="ORF">HDID_LOCUS5713</name>
</gene>
<dbReference type="OrthoDB" id="6254784at2759"/>
<organism evidence="1 2">
    <name type="scientific">Hymenolepis diminuta</name>
    <name type="common">Rat tapeworm</name>
    <dbReference type="NCBI Taxonomy" id="6216"/>
    <lineage>
        <taxon>Eukaryota</taxon>
        <taxon>Metazoa</taxon>
        <taxon>Spiralia</taxon>
        <taxon>Lophotrochozoa</taxon>
        <taxon>Platyhelminthes</taxon>
        <taxon>Cestoda</taxon>
        <taxon>Eucestoda</taxon>
        <taxon>Cyclophyllidea</taxon>
        <taxon>Hymenolepididae</taxon>
        <taxon>Hymenolepis</taxon>
    </lineage>
</organism>
<name>A0A3P7BAB4_HYMDI</name>
<dbReference type="EMBL" id="UYSG01003272">
    <property type="protein sequence ID" value="VDL58031.1"/>
    <property type="molecule type" value="Genomic_DNA"/>
</dbReference>
<sequence>MIFFVYFVNSFRVNSLEPQRHHISDVDIDLTPYPYRLYKRILLEPELAEETMQEDPVVAENEFDRRSPQFAWRPHSRYGRR</sequence>
<accession>A0A3P7BAB4</accession>
<dbReference type="Proteomes" id="UP000274504">
    <property type="component" value="Unassembled WGS sequence"/>
</dbReference>
<proteinExistence type="predicted"/>